<dbReference type="RefSeq" id="WP_112374687.1">
    <property type="nucleotide sequence ID" value="NZ_CP069793.1"/>
</dbReference>
<sequence>MKKILGVIAVALFTLGSCEDKIDLELPENTGQLVITADLMVSDQQHEISIQQVVSIKDSLFSPITDAEVIVKNMQNNRTYTFQAGADGLYTNKTLRLQEKVTYQLQVKTADGREIQGVSKVPSYVDVDSIGLSQRIIFTDTIYYPTLVFVDPPEKGNYYKYKMSVNGGKLRFIDVFNDKYNNGLEVQHDIVDRDRDLKVGDRVRILRQCIDVGAYNYWNSFQMINPGSASPSNPISNLSNNALGYFSVSVGKYYESEVTFARSKP</sequence>
<dbReference type="PROSITE" id="PS51257">
    <property type="entry name" value="PROKAR_LIPOPROTEIN"/>
    <property type="match status" value="1"/>
</dbReference>
<evidence type="ECO:0008006" key="3">
    <source>
        <dbReference type="Google" id="ProtNLM"/>
    </source>
</evidence>
<evidence type="ECO:0000313" key="2">
    <source>
        <dbReference type="Proteomes" id="UP000251241"/>
    </source>
</evidence>
<gene>
    <name evidence="1" type="ORF">NCTC11343_02342</name>
</gene>
<reference evidence="1 2" key="1">
    <citation type="submission" date="2018-06" db="EMBL/GenBank/DDBJ databases">
        <authorList>
            <consortium name="Pathogen Informatics"/>
            <person name="Doyle S."/>
        </authorList>
    </citation>
    <scope>NUCLEOTIDE SEQUENCE [LARGE SCALE GENOMIC DNA]</scope>
    <source>
        <strain evidence="1 2">NCTC11343</strain>
    </source>
</reference>
<protein>
    <recommendedName>
        <fullName evidence="3">DUF4249 domain-containing protein</fullName>
    </recommendedName>
</protein>
<dbReference type="InterPro" id="IPR025345">
    <property type="entry name" value="DUF4249"/>
</dbReference>
<name>A0A2X2IUT5_SPHMU</name>
<dbReference type="Proteomes" id="UP000251241">
    <property type="component" value="Unassembled WGS sequence"/>
</dbReference>
<dbReference type="Pfam" id="PF14054">
    <property type="entry name" value="DUF4249"/>
    <property type="match status" value="1"/>
</dbReference>
<proteinExistence type="predicted"/>
<dbReference type="GeneID" id="97180930"/>
<accession>A0A2X2IUT5</accession>
<dbReference type="AlphaFoldDB" id="A0A2X2IUT5"/>
<organism evidence="1 2">
    <name type="scientific">Sphingobacterium multivorum</name>
    <dbReference type="NCBI Taxonomy" id="28454"/>
    <lineage>
        <taxon>Bacteria</taxon>
        <taxon>Pseudomonadati</taxon>
        <taxon>Bacteroidota</taxon>
        <taxon>Sphingobacteriia</taxon>
        <taxon>Sphingobacteriales</taxon>
        <taxon>Sphingobacteriaceae</taxon>
        <taxon>Sphingobacterium</taxon>
    </lineage>
</organism>
<evidence type="ECO:0000313" key="1">
    <source>
        <dbReference type="EMBL" id="SPZ85778.1"/>
    </source>
</evidence>
<dbReference type="EMBL" id="UAUU01000008">
    <property type="protein sequence ID" value="SPZ85778.1"/>
    <property type="molecule type" value="Genomic_DNA"/>
</dbReference>